<dbReference type="Gene3D" id="1.10.10.10">
    <property type="entry name" value="Winged helix-like DNA-binding domain superfamily/Winged helix DNA-binding domain"/>
    <property type="match status" value="1"/>
</dbReference>
<name>A0A8E2LEX4_9BACI</name>
<accession>A0A8E2LEX4</accession>
<dbReference type="FunFam" id="1.10.10.10:FF:000001">
    <property type="entry name" value="LysR family transcriptional regulator"/>
    <property type="match status" value="1"/>
</dbReference>
<dbReference type="Gene3D" id="3.40.190.290">
    <property type="match status" value="1"/>
</dbReference>
<dbReference type="PRINTS" id="PR00039">
    <property type="entry name" value="HTHLYSR"/>
</dbReference>
<dbReference type="PANTHER" id="PTHR30419:SF28">
    <property type="entry name" value="HTH-TYPE TRANSCRIPTIONAL REGULATOR BSDA"/>
    <property type="match status" value="1"/>
</dbReference>
<keyword evidence="4" id="KW-0804">Transcription</keyword>
<dbReference type="InterPro" id="IPR000847">
    <property type="entry name" value="LysR_HTH_N"/>
</dbReference>
<comment type="similarity">
    <text evidence="1">Belongs to the LysR transcriptional regulatory family.</text>
</comment>
<evidence type="ECO:0000256" key="2">
    <source>
        <dbReference type="ARBA" id="ARBA00023015"/>
    </source>
</evidence>
<evidence type="ECO:0000256" key="3">
    <source>
        <dbReference type="ARBA" id="ARBA00023125"/>
    </source>
</evidence>
<dbReference type="PROSITE" id="PS50931">
    <property type="entry name" value="HTH_LYSR"/>
    <property type="match status" value="1"/>
</dbReference>
<reference evidence="6 7" key="1">
    <citation type="submission" date="2017-01" db="EMBL/GenBank/DDBJ databases">
        <title>Draft genome sequence of Bacillus oleronius.</title>
        <authorList>
            <person name="Allam M."/>
        </authorList>
    </citation>
    <scope>NUCLEOTIDE SEQUENCE [LARGE SCALE GENOMIC DNA]</scope>
    <source>
        <strain evidence="6 7">DSM 9356</strain>
    </source>
</reference>
<gene>
    <name evidence="6" type="ORF">BWZ43_04455</name>
</gene>
<sequence>MELRQIIYFIEVAKREHVTRAAENLHVAQSAISRQIALLESELGTPLFEREGRNVKLTHMGKVFLEHAERIVIEMDKAKERVEEFLNPEKGVIHLGFSSSLSVHTFTRVFTQFREEHPNLHFQLLQGTKKYLMQKIEKGDIDIAFIAPVVTDHPIVKGDTFFTEKLLLLLPENHYLCSEPIVRIGQLAGERFVTFRSDSSIRRTIDKACNQAGFEPIIAFEGEDMDTIKGLVSAGLGIGILPELAFSYNLPKDVRTVEIEDPSFIRSVGVITPKKRELAPSEKLLYGFLKSFYDRLYRFQL</sequence>
<dbReference type="PANTHER" id="PTHR30419">
    <property type="entry name" value="HTH-TYPE TRANSCRIPTIONAL REGULATOR YBHD"/>
    <property type="match status" value="1"/>
</dbReference>
<dbReference type="SUPFAM" id="SSF53850">
    <property type="entry name" value="Periplasmic binding protein-like II"/>
    <property type="match status" value="1"/>
</dbReference>
<organism evidence="6 7">
    <name type="scientific">Heyndrickxia oleronia</name>
    <dbReference type="NCBI Taxonomy" id="38875"/>
    <lineage>
        <taxon>Bacteria</taxon>
        <taxon>Bacillati</taxon>
        <taxon>Bacillota</taxon>
        <taxon>Bacilli</taxon>
        <taxon>Bacillales</taxon>
        <taxon>Bacillaceae</taxon>
        <taxon>Heyndrickxia</taxon>
    </lineage>
</organism>
<evidence type="ECO:0000313" key="7">
    <source>
        <dbReference type="Proteomes" id="UP000189761"/>
    </source>
</evidence>
<keyword evidence="3" id="KW-0238">DNA-binding</keyword>
<feature type="domain" description="HTH lysR-type" evidence="5">
    <location>
        <begin position="1"/>
        <end position="58"/>
    </location>
</feature>
<dbReference type="RefSeq" id="WP_071975365.1">
    <property type="nucleotide sequence ID" value="NZ_CP065424.1"/>
</dbReference>
<dbReference type="Pfam" id="PF00126">
    <property type="entry name" value="HTH_1"/>
    <property type="match status" value="1"/>
</dbReference>
<evidence type="ECO:0000313" key="6">
    <source>
        <dbReference type="EMBL" id="OOP69580.1"/>
    </source>
</evidence>
<evidence type="ECO:0000259" key="5">
    <source>
        <dbReference type="PROSITE" id="PS50931"/>
    </source>
</evidence>
<dbReference type="InterPro" id="IPR036388">
    <property type="entry name" value="WH-like_DNA-bd_sf"/>
</dbReference>
<dbReference type="Pfam" id="PF03466">
    <property type="entry name" value="LysR_substrate"/>
    <property type="match status" value="1"/>
</dbReference>
<keyword evidence="7" id="KW-1185">Reference proteome</keyword>
<evidence type="ECO:0000256" key="4">
    <source>
        <dbReference type="ARBA" id="ARBA00023163"/>
    </source>
</evidence>
<dbReference type="GO" id="GO:0005829">
    <property type="term" value="C:cytosol"/>
    <property type="evidence" value="ECO:0007669"/>
    <property type="project" value="TreeGrafter"/>
</dbReference>
<dbReference type="EMBL" id="MTLA01000048">
    <property type="protein sequence ID" value="OOP69580.1"/>
    <property type="molecule type" value="Genomic_DNA"/>
</dbReference>
<dbReference type="GO" id="GO:0003677">
    <property type="term" value="F:DNA binding"/>
    <property type="evidence" value="ECO:0007669"/>
    <property type="project" value="UniProtKB-KW"/>
</dbReference>
<dbReference type="Proteomes" id="UP000189761">
    <property type="component" value="Unassembled WGS sequence"/>
</dbReference>
<keyword evidence="2" id="KW-0805">Transcription regulation</keyword>
<dbReference type="InterPro" id="IPR036390">
    <property type="entry name" value="WH_DNA-bd_sf"/>
</dbReference>
<dbReference type="InterPro" id="IPR050950">
    <property type="entry name" value="HTH-type_LysR_regulators"/>
</dbReference>
<dbReference type="SUPFAM" id="SSF46785">
    <property type="entry name" value="Winged helix' DNA-binding domain"/>
    <property type="match status" value="1"/>
</dbReference>
<dbReference type="GO" id="GO:0003700">
    <property type="term" value="F:DNA-binding transcription factor activity"/>
    <property type="evidence" value="ECO:0007669"/>
    <property type="project" value="InterPro"/>
</dbReference>
<dbReference type="AlphaFoldDB" id="A0A8E2LEX4"/>
<dbReference type="InterPro" id="IPR005119">
    <property type="entry name" value="LysR_subst-bd"/>
</dbReference>
<proteinExistence type="inferred from homology"/>
<evidence type="ECO:0000256" key="1">
    <source>
        <dbReference type="ARBA" id="ARBA00009437"/>
    </source>
</evidence>
<comment type="caution">
    <text evidence="6">The sequence shown here is derived from an EMBL/GenBank/DDBJ whole genome shotgun (WGS) entry which is preliminary data.</text>
</comment>
<protein>
    <submittedName>
        <fullName evidence="6">LysR family transcriptional regulator</fullName>
    </submittedName>
</protein>